<dbReference type="GO" id="GO:0022904">
    <property type="term" value="P:respiratory electron transport chain"/>
    <property type="evidence" value="ECO:0007669"/>
    <property type="project" value="TreeGrafter"/>
</dbReference>
<dbReference type="Proteomes" id="UP000094112">
    <property type="component" value="Unassembled WGS sequence"/>
</dbReference>
<dbReference type="Pfam" id="PF13233">
    <property type="entry name" value="Complex1_LYR_2"/>
    <property type="match status" value="1"/>
</dbReference>
<accession>A0A1E3P3L8</accession>
<proteinExistence type="predicted"/>
<dbReference type="GeneID" id="30198909"/>
<evidence type="ECO:0000313" key="2">
    <source>
        <dbReference type="Proteomes" id="UP000094112"/>
    </source>
</evidence>
<dbReference type="GO" id="GO:0090324">
    <property type="term" value="P:negative regulation of oxidative phosphorylation"/>
    <property type="evidence" value="ECO:0007669"/>
    <property type="project" value="InterPro"/>
</dbReference>
<evidence type="ECO:0000313" key="1">
    <source>
        <dbReference type="EMBL" id="ODQ60081.1"/>
    </source>
</evidence>
<dbReference type="RefSeq" id="XP_019039288.1">
    <property type="nucleotide sequence ID" value="XM_019181663.1"/>
</dbReference>
<dbReference type="OrthoDB" id="10258445at2759"/>
<dbReference type="GO" id="GO:0005739">
    <property type="term" value="C:mitochondrion"/>
    <property type="evidence" value="ECO:0007669"/>
    <property type="project" value="TreeGrafter"/>
</dbReference>
<organism evidence="1 2">
    <name type="scientific">Wickerhamomyces anomalus (strain ATCC 58044 / CBS 1984 / NCYC 433 / NRRL Y-366-8)</name>
    <name type="common">Yeast</name>
    <name type="synonym">Hansenula anomala</name>
    <dbReference type="NCBI Taxonomy" id="683960"/>
    <lineage>
        <taxon>Eukaryota</taxon>
        <taxon>Fungi</taxon>
        <taxon>Dikarya</taxon>
        <taxon>Ascomycota</taxon>
        <taxon>Saccharomycotina</taxon>
        <taxon>Saccharomycetes</taxon>
        <taxon>Phaffomycetales</taxon>
        <taxon>Wickerhamomycetaceae</taxon>
        <taxon>Wickerhamomyces</taxon>
    </lineage>
</organism>
<dbReference type="InterPro" id="IPR052000">
    <property type="entry name" value="ETFRF1"/>
</dbReference>
<dbReference type="PANTHER" id="PTHR21024">
    <property type="entry name" value="GROWTH HORMONE-INDUCIBLE SOLUBLE PROTEIN-RELATED"/>
    <property type="match status" value="1"/>
</dbReference>
<gene>
    <name evidence="1" type="ORF">WICANDRAFT_29884</name>
</gene>
<sequence length="66" mass="7976">MDPRVRNLYKRLLWIGRDYPQGYDYFKGKLRKGFIKNRQLEGQEVEKALEKGEFIYKGESNCFLNQ</sequence>
<dbReference type="STRING" id="683960.A0A1E3P3L8"/>
<reference evidence="1 2" key="1">
    <citation type="journal article" date="2016" name="Proc. Natl. Acad. Sci. U.S.A.">
        <title>Comparative genomics of biotechnologically important yeasts.</title>
        <authorList>
            <person name="Riley R."/>
            <person name="Haridas S."/>
            <person name="Wolfe K.H."/>
            <person name="Lopes M.R."/>
            <person name="Hittinger C.T."/>
            <person name="Goeker M."/>
            <person name="Salamov A.A."/>
            <person name="Wisecaver J.H."/>
            <person name="Long T.M."/>
            <person name="Calvey C.H."/>
            <person name="Aerts A.L."/>
            <person name="Barry K.W."/>
            <person name="Choi C."/>
            <person name="Clum A."/>
            <person name="Coughlan A.Y."/>
            <person name="Deshpande S."/>
            <person name="Douglass A.P."/>
            <person name="Hanson S.J."/>
            <person name="Klenk H.-P."/>
            <person name="LaButti K.M."/>
            <person name="Lapidus A."/>
            <person name="Lindquist E.A."/>
            <person name="Lipzen A.M."/>
            <person name="Meier-Kolthoff J.P."/>
            <person name="Ohm R.A."/>
            <person name="Otillar R.P."/>
            <person name="Pangilinan J.L."/>
            <person name="Peng Y."/>
            <person name="Rokas A."/>
            <person name="Rosa C.A."/>
            <person name="Scheuner C."/>
            <person name="Sibirny A.A."/>
            <person name="Slot J.C."/>
            <person name="Stielow J.B."/>
            <person name="Sun H."/>
            <person name="Kurtzman C.P."/>
            <person name="Blackwell M."/>
            <person name="Grigoriev I.V."/>
            <person name="Jeffries T.W."/>
        </authorList>
    </citation>
    <scope>NUCLEOTIDE SEQUENCE [LARGE SCALE GENOMIC DNA]</scope>
    <source>
        <strain evidence="2">ATCC 58044 / CBS 1984 / NCYC 433 / NRRL Y-366-8</strain>
    </source>
</reference>
<protein>
    <submittedName>
        <fullName evidence="1">Uncharacterized protein</fullName>
    </submittedName>
</protein>
<keyword evidence="2" id="KW-1185">Reference proteome</keyword>
<dbReference type="PANTHER" id="PTHR21024:SF0">
    <property type="entry name" value="ELECTRON TRANSFER FLAVOPROTEIN REGULATORY FACTOR 1"/>
    <property type="match status" value="1"/>
</dbReference>
<dbReference type="AlphaFoldDB" id="A0A1E3P3L8"/>
<dbReference type="EMBL" id="KV454210">
    <property type="protein sequence ID" value="ODQ60081.1"/>
    <property type="molecule type" value="Genomic_DNA"/>
</dbReference>
<name>A0A1E3P3L8_WICAA</name>